<keyword evidence="5" id="KW-1185">Reference proteome</keyword>
<feature type="chain" id="PRO_5003240831" description="DUF4789 domain-containing protein" evidence="2">
    <location>
        <begin position="23"/>
        <end position="434"/>
    </location>
</feature>
<proteinExistence type="predicted"/>
<dbReference type="InterPro" id="IPR031993">
    <property type="entry name" value="DUF4789"/>
</dbReference>
<organism evidence="4 5">
    <name type="scientific">Daphnia pulex</name>
    <name type="common">Water flea</name>
    <dbReference type="NCBI Taxonomy" id="6669"/>
    <lineage>
        <taxon>Eukaryota</taxon>
        <taxon>Metazoa</taxon>
        <taxon>Ecdysozoa</taxon>
        <taxon>Arthropoda</taxon>
        <taxon>Crustacea</taxon>
        <taxon>Branchiopoda</taxon>
        <taxon>Diplostraca</taxon>
        <taxon>Cladocera</taxon>
        <taxon>Anomopoda</taxon>
        <taxon>Daphniidae</taxon>
        <taxon>Daphnia</taxon>
    </lineage>
</organism>
<dbReference type="PhylomeDB" id="E9H4P6"/>
<reference evidence="4 5" key="1">
    <citation type="journal article" date="2011" name="Science">
        <title>The ecoresponsive genome of Daphnia pulex.</title>
        <authorList>
            <person name="Colbourne J.K."/>
            <person name="Pfrender M.E."/>
            <person name="Gilbert D."/>
            <person name="Thomas W.K."/>
            <person name="Tucker A."/>
            <person name="Oakley T.H."/>
            <person name="Tokishita S."/>
            <person name="Aerts A."/>
            <person name="Arnold G.J."/>
            <person name="Basu M.K."/>
            <person name="Bauer D.J."/>
            <person name="Caceres C.E."/>
            <person name="Carmel L."/>
            <person name="Casola C."/>
            <person name="Choi J.H."/>
            <person name="Detter J.C."/>
            <person name="Dong Q."/>
            <person name="Dusheyko S."/>
            <person name="Eads B.D."/>
            <person name="Frohlich T."/>
            <person name="Geiler-Samerotte K.A."/>
            <person name="Gerlach D."/>
            <person name="Hatcher P."/>
            <person name="Jogdeo S."/>
            <person name="Krijgsveld J."/>
            <person name="Kriventseva E.V."/>
            <person name="Kultz D."/>
            <person name="Laforsch C."/>
            <person name="Lindquist E."/>
            <person name="Lopez J."/>
            <person name="Manak J.R."/>
            <person name="Muller J."/>
            <person name="Pangilinan J."/>
            <person name="Patwardhan R.P."/>
            <person name="Pitluck S."/>
            <person name="Pritham E.J."/>
            <person name="Rechtsteiner A."/>
            <person name="Rho M."/>
            <person name="Rogozin I.B."/>
            <person name="Sakarya O."/>
            <person name="Salamov A."/>
            <person name="Schaack S."/>
            <person name="Shapiro H."/>
            <person name="Shiga Y."/>
            <person name="Skalitzky C."/>
            <person name="Smith Z."/>
            <person name="Souvorov A."/>
            <person name="Sung W."/>
            <person name="Tang Z."/>
            <person name="Tsuchiya D."/>
            <person name="Tu H."/>
            <person name="Vos H."/>
            <person name="Wang M."/>
            <person name="Wolf Y.I."/>
            <person name="Yamagata H."/>
            <person name="Yamada T."/>
            <person name="Ye Y."/>
            <person name="Shaw J.R."/>
            <person name="Andrews J."/>
            <person name="Crease T.J."/>
            <person name="Tang H."/>
            <person name="Lucas S.M."/>
            <person name="Robertson H.M."/>
            <person name="Bork P."/>
            <person name="Koonin E.V."/>
            <person name="Zdobnov E.M."/>
            <person name="Grigoriev I.V."/>
            <person name="Lynch M."/>
            <person name="Boore J.L."/>
        </authorList>
    </citation>
    <scope>NUCLEOTIDE SEQUENCE [LARGE SCALE GENOMIC DNA]</scope>
</reference>
<dbReference type="KEGG" id="dpx:DAPPUDRAFT_307923"/>
<dbReference type="AlphaFoldDB" id="E9H4P6"/>
<dbReference type="PANTHER" id="PTHR21177">
    <property type="entry name" value="IP06524P-RELATED"/>
    <property type="match status" value="1"/>
</dbReference>
<dbReference type="EMBL" id="GL732592">
    <property type="protein sequence ID" value="EFX73319.1"/>
    <property type="molecule type" value="Genomic_DNA"/>
</dbReference>
<feature type="signal peptide" evidence="2">
    <location>
        <begin position="1"/>
        <end position="22"/>
    </location>
</feature>
<dbReference type="Proteomes" id="UP000000305">
    <property type="component" value="Unassembled WGS sequence"/>
</dbReference>
<evidence type="ECO:0000313" key="5">
    <source>
        <dbReference type="Proteomes" id="UP000000305"/>
    </source>
</evidence>
<feature type="compositionally biased region" description="Polar residues" evidence="1">
    <location>
        <begin position="396"/>
        <end position="408"/>
    </location>
</feature>
<feature type="domain" description="DUF4789" evidence="3">
    <location>
        <begin position="187"/>
        <end position="284"/>
    </location>
</feature>
<dbReference type="Pfam" id="PF16033">
    <property type="entry name" value="DUF4789"/>
    <property type="match status" value="1"/>
</dbReference>
<evidence type="ECO:0000313" key="4">
    <source>
        <dbReference type="EMBL" id="EFX73319.1"/>
    </source>
</evidence>
<keyword evidence="2" id="KW-0732">Signal</keyword>
<feature type="compositionally biased region" description="Basic residues" evidence="1">
    <location>
        <begin position="357"/>
        <end position="369"/>
    </location>
</feature>
<dbReference type="InParanoid" id="E9H4P6"/>
<accession>E9H4P6</accession>
<protein>
    <recommendedName>
        <fullName evidence="3">DUF4789 domain-containing protein</fullName>
    </recommendedName>
</protein>
<dbReference type="OrthoDB" id="6347202at2759"/>
<dbReference type="HOGENOM" id="CLU_053929_0_0_1"/>
<sequence>MDGVILNLLATLLLSVALSSSAQQQNLLPGNVTEVIQSSVVPKIASKTSSTPKLIPHKITDKSYEKKNQNTFSQLNKKMKKWLKTKKETTFDVENMVIISDPPTPAIDQTFPAKGSIPDDGCDSSSVRFDDGKCYPLMGRKPCGDPQQWVTVDPYTFKGRCTPRICGRDRVFVVRTGLCHDIFDKSECQGGRRLYYSPYGDPVCDCPVGEYPFPYPKSDCVALFTQGPCPYGQVVAISSDNSLRCKASKCPPTYDSYYNSNSKPKQMVPTSDGKCYELGTAGPCSSYDDTSSLLGLDMLKNELECVDVTDPWSPYFSSQEENDLLDSVFDQFYPEYDFFRIYLVYQGLQHENELKYGKKKKGSKQHPRRQGGTGISVPSNPPIRPGSGQGKGNSKLVPQQPNRGTNQAVKPAKSTGCSGGQTFNPSTGSCAGRG</sequence>
<name>E9H4P6_DAPPU</name>
<dbReference type="PANTHER" id="PTHR21177:SF7">
    <property type="entry name" value="GH11627P"/>
    <property type="match status" value="1"/>
</dbReference>
<feature type="region of interest" description="Disordered" evidence="1">
    <location>
        <begin position="356"/>
        <end position="434"/>
    </location>
</feature>
<evidence type="ECO:0000256" key="1">
    <source>
        <dbReference type="SAM" id="MobiDB-lite"/>
    </source>
</evidence>
<evidence type="ECO:0000259" key="3">
    <source>
        <dbReference type="Pfam" id="PF16033"/>
    </source>
</evidence>
<evidence type="ECO:0000256" key="2">
    <source>
        <dbReference type="SAM" id="SignalP"/>
    </source>
</evidence>
<feature type="compositionally biased region" description="Polar residues" evidence="1">
    <location>
        <begin position="420"/>
        <end position="434"/>
    </location>
</feature>
<gene>
    <name evidence="4" type="ORF">DAPPUDRAFT_307923</name>
</gene>